<evidence type="ECO:0000313" key="2">
    <source>
        <dbReference type="EMBL" id="VFR47359.1"/>
    </source>
</evidence>
<name>A0A484RDE5_9ZZZZ</name>
<dbReference type="AlphaFoldDB" id="A0A484RDE5"/>
<evidence type="ECO:0000256" key="1">
    <source>
        <dbReference type="SAM" id="MobiDB-lite"/>
    </source>
</evidence>
<reference evidence="2" key="1">
    <citation type="submission" date="2019-03" db="EMBL/GenBank/DDBJ databases">
        <authorList>
            <person name="Danneels B."/>
        </authorList>
    </citation>
    <scope>NUCLEOTIDE SEQUENCE</scope>
</reference>
<protein>
    <submittedName>
        <fullName evidence="2">Uncharacterized protein</fullName>
    </submittedName>
</protein>
<accession>A0A484RDE5</accession>
<proteinExistence type="predicted"/>
<dbReference type="EMBL" id="CAADIE010000031">
    <property type="protein sequence ID" value="VFR47359.1"/>
    <property type="molecule type" value="Genomic_DNA"/>
</dbReference>
<sequence length="44" mass="4822">MRHAGRVRPRRGPSLPGPPDPARHSPRWRPPRPGKTAPTPPAQA</sequence>
<feature type="region of interest" description="Disordered" evidence="1">
    <location>
        <begin position="1"/>
        <end position="44"/>
    </location>
</feature>
<organism evidence="2">
    <name type="scientific">plant metagenome</name>
    <dbReference type="NCBI Taxonomy" id="1297885"/>
    <lineage>
        <taxon>unclassified sequences</taxon>
        <taxon>metagenomes</taxon>
        <taxon>organismal metagenomes</taxon>
    </lineage>
</organism>
<gene>
    <name evidence="2" type="ORF">BER1_3560</name>
</gene>
<feature type="compositionally biased region" description="Basic residues" evidence="1">
    <location>
        <begin position="1"/>
        <end position="11"/>
    </location>
</feature>